<feature type="transmembrane region" description="Helical" evidence="6">
    <location>
        <begin position="291"/>
        <end position="308"/>
    </location>
</feature>
<feature type="transmembrane region" description="Helical" evidence="6">
    <location>
        <begin position="160"/>
        <end position="177"/>
    </location>
</feature>
<dbReference type="Pfam" id="PF00916">
    <property type="entry name" value="Sulfate_transp"/>
    <property type="match status" value="1"/>
</dbReference>
<feature type="region of interest" description="Disordered" evidence="5">
    <location>
        <begin position="800"/>
        <end position="826"/>
    </location>
</feature>
<dbReference type="AlphaFoldDB" id="A0A401SQI0"/>
<feature type="domain" description="STAS" evidence="7">
    <location>
        <begin position="581"/>
        <end position="775"/>
    </location>
</feature>
<dbReference type="PANTHER" id="PTHR11814">
    <property type="entry name" value="SULFATE TRANSPORTER"/>
    <property type="match status" value="1"/>
</dbReference>
<keyword evidence="2 6" id="KW-0812">Transmembrane</keyword>
<evidence type="ECO:0000256" key="5">
    <source>
        <dbReference type="SAM" id="MobiDB-lite"/>
    </source>
</evidence>
<feature type="transmembrane region" description="Helical" evidence="6">
    <location>
        <begin position="532"/>
        <end position="557"/>
    </location>
</feature>
<dbReference type="Pfam" id="PF01740">
    <property type="entry name" value="STAS"/>
    <property type="match status" value="1"/>
</dbReference>
<reference evidence="8 9" key="1">
    <citation type="journal article" date="2018" name="Nat. Ecol. Evol.">
        <title>Shark genomes provide insights into elasmobranch evolution and the origin of vertebrates.</title>
        <authorList>
            <person name="Hara Y"/>
            <person name="Yamaguchi K"/>
            <person name="Onimaru K"/>
            <person name="Kadota M"/>
            <person name="Koyanagi M"/>
            <person name="Keeley SD"/>
            <person name="Tatsumi K"/>
            <person name="Tanaka K"/>
            <person name="Motone F"/>
            <person name="Kageyama Y"/>
            <person name="Nozu R"/>
            <person name="Adachi N"/>
            <person name="Nishimura O"/>
            <person name="Nakagawa R"/>
            <person name="Tanegashima C"/>
            <person name="Kiyatake I"/>
            <person name="Matsumoto R"/>
            <person name="Murakumo K"/>
            <person name="Nishida K"/>
            <person name="Terakita A"/>
            <person name="Kuratani S"/>
            <person name="Sato K"/>
            <person name="Hyodo S Kuraku.S."/>
        </authorList>
    </citation>
    <scope>NUCLEOTIDE SEQUENCE [LARGE SCALE GENOMIC DNA]</scope>
</reference>
<dbReference type="OMA" id="IVCMAVK"/>
<feature type="transmembrane region" description="Helical" evidence="6">
    <location>
        <begin position="260"/>
        <end position="279"/>
    </location>
</feature>
<evidence type="ECO:0000256" key="6">
    <source>
        <dbReference type="SAM" id="Phobius"/>
    </source>
</evidence>
<keyword evidence="9" id="KW-1185">Reference proteome</keyword>
<evidence type="ECO:0000259" key="7">
    <source>
        <dbReference type="PROSITE" id="PS50801"/>
    </source>
</evidence>
<feature type="transmembrane region" description="Helical" evidence="6">
    <location>
        <begin position="314"/>
        <end position="332"/>
    </location>
</feature>
<dbReference type="OrthoDB" id="288203at2759"/>
<dbReference type="GO" id="GO:0055085">
    <property type="term" value="P:transmembrane transport"/>
    <property type="evidence" value="ECO:0007669"/>
    <property type="project" value="InterPro"/>
</dbReference>
<evidence type="ECO:0000313" key="8">
    <source>
        <dbReference type="EMBL" id="GCC32651.1"/>
    </source>
</evidence>
<dbReference type="Proteomes" id="UP000287033">
    <property type="component" value="Unassembled WGS sequence"/>
</dbReference>
<evidence type="ECO:0000256" key="2">
    <source>
        <dbReference type="ARBA" id="ARBA00022692"/>
    </source>
</evidence>
<dbReference type="InterPro" id="IPR036513">
    <property type="entry name" value="STAS_dom_sf"/>
</dbReference>
<feature type="transmembrane region" description="Helical" evidence="6">
    <location>
        <begin position="468"/>
        <end position="488"/>
    </location>
</feature>
<dbReference type="InterPro" id="IPR001902">
    <property type="entry name" value="SLC26A/SulP_fam"/>
</dbReference>
<feature type="transmembrane region" description="Helical" evidence="6">
    <location>
        <begin position="183"/>
        <end position="202"/>
    </location>
</feature>
<evidence type="ECO:0000256" key="1">
    <source>
        <dbReference type="ARBA" id="ARBA00004141"/>
    </source>
</evidence>
<keyword evidence="4 6" id="KW-0472">Membrane</keyword>
<feature type="transmembrane region" description="Helical" evidence="6">
    <location>
        <begin position="232"/>
        <end position="254"/>
    </location>
</feature>
<evidence type="ECO:0000256" key="3">
    <source>
        <dbReference type="ARBA" id="ARBA00022989"/>
    </source>
</evidence>
<organism evidence="8 9">
    <name type="scientific">Chiloscyllium punctatum</name>
    <name type="common">Brownbanded bambooshark</name>
    <name type="synonym">Hemiscyllium punctatum</name>
    <dbReference type="NCBI Taxonomy" id="137246"/>
    <lineage>
        <taxon>Eukaryota</taxon>
        <taxon>Metazoa</taxon>
        <taxon>Chordata</taxon>
        <taxon>Craniata</taxon>
        <taxon>Vertebrata</taxon>
        <taxon>Chondrichthyes</taxon>
        <taxon>Elasmobranchii</taxon>
        <taxon>Galeomorphii</taxon>
        <taxon>Galeoidea</taxon>
        <taxon>Orectolobiformes</taxon>
        <taxon>Hemiscylliidae</taxon>
        <taxon>Chiloscyllium</taxon>
    </lineage>
</organism>
<dbReference type="SUPFAM" id="SSF52091">
    <property type="entry name" value="SpoIIaa-like"/>
    <property type="match status" value="1"/>
</dbReference>
<keyword evidence="3 6" id="KW-1133">Transmembrane helix</keyword>
<feature type="transmembrane region" description="Helical" evidence="6">
    <location>
        <begin position="344"/>
        <end position="363"/>
    </location>
</feature>
<comment type="subcellular location">
    <subcellularLocation>
        <location evidence="1">Membrane</location>
        <topology evidence="1">Multi-pass membrane protein</topology>
    </subcellularLocation>
</comment>
<dbReference type="PROSITE" id="PS50801">
    <property type="entry name" value="STAS"/>
    <property type="match status" value="1"/>
</dbReference>
<feature type="compositionally biased region" description="Acidic residues" evidence="5">
    <location>
        <begin position="806"/>
        <end position="816"/>
    </location>
</feature>
<dbReference type="NCBIfam" id="TIGR00815">
    <property type="entry name" value="sulP"/>
    <property type="match status" value="1"/>
</dbReference>
<gene>
    <name evidence="8" type="ORF">chiPu_0011114</name>
</gene>
<dbReference type="STRING" id="137246.A0A401SQI0"/>
<dbReference type="InterPro" id="IPR002645">
    <property type="entry name" value="STAS_dom"/>
</dbReference>
<name>A0A401SQI0_CHIPU</name>
<dbReference type="EMBL" id="BEZZ01000450">
    <property type="protein sequence ID" value="GCC32651.1"/>
    <property type="molecule type" value="Genomic_DNA"/>
</dbReference>
<dbReference type="CDD" id="cd07042">
    <property type="entry name" value="STAS_SulP_like_sulfate_transporter"/>
    <property type="match status" value="1"/>
</dbReference>
<protein>
    <recommendedName>
        <fullName evidence="7">STAS domain-containing protein</fullName>
    </recommendedName>
</protein>
<proteinExistence type="predicted"/>
<dbReference type="InterPro" id="IPR011547">
    <property type="entry name" value="SLC26A/SulP_dom"/>
</dbReference>
<feature type="transmembrane region" description="Helical" evidence="6">
    <location>
        <begin position="431"/>
        <end position="453"/>
    </location>
</feature>
<accession>A0A401SQI0</accession>
<dbReference type="Gene3D" id="3.30.750.24">
    <property type="entry name" value="STAS domain"/>
    <property type="match status" value="1"/>
</dbReference>
<comment type="caution">
    <text evidence="8">The sequence shown here is derived from an EMBL/GenBank/DDBJ whole genome shotgun (WGS) entry which is preliminary data.</text>
</comment>
<feature type="transmembrane region" description="Helical" evidence="6">
    <location>
        <begin position="391"/>
        <end position="410"/>
    </location>
</feature>
<dbReference type="GO" id="GO:0016020">
    <property type="term" value="C:membrane"/>
    <property type="evidence" value="ECO:0007669"/>
    <property type="project" value="UniProtKB-SubCell"/>
</dbReference>
<evidence type="ECO:0000256" key="4">
    <source>
        <dbReference type="ARBA" id="ARBA00023136"/>
    </source>
</evidence>
<evidence type="ECO:0000313" key="9">
    <source>
        <dbReference type="Proteomes" id="UP000287033"/>
    </source>
</evidence>
<sequence length="826" mass="91353">MKFRLGQLNSAFFRANKYFTAIYMDQTVTALHYSDSTDSQVSSHLFAEQESLEATEMPTAENVNHNYFVARSVYSENSFLEETEKKEKVPKTIRDRLAKRCSCSAKRVLGIIKGFLPILNWLPKYRLKEWLPGDLISGVSTGLVATLQGLAFALLAEVPVGYGLYSAFFPILPYFFLGTSKHLAVGPFPITSLMIGSLILSMTPDENFLISSNMTDANATVVDTVARDGQRVIIASSVTVLAGIIQLVLGILQVGFIVRYLSVPLVGGFTTAAAFHVFVSQLKICLSVPTNSYIGVLSVIYTLIDIFRNIRQTNIADFIAGLITFVVVVIVKEINTRYKEKIKVPIPIEVIVTIIATGISYGANLKQKYNAGIINNIPTGFLPPVSPDVSIFGEVGASAFSIAIVGYAVAVSVAKVFGTKHDYPIDGNQEFIALGISNIFGGCFSSFLAGTALSRTAVQESTGGKTQIAGLLTAVIVMIAILIVGKLLEPLQKAVLGAIVIANLKGMFWQTFDVPVLWRQNKVDCLIWVVTWIASILLGLDLGLLVGVCFELLTVVLRTQFPVSTALGNVPSTDIYKNLKKYKNLVEPPGVKIFKFSSPLYFGSVDFFKEKVISAVGFNPVRVFNKRTKALKKIQKLIKKGQLKTTKDGVVTDGSVSNEAFEDDEEYQEELQQDVPSKEVEIKVDWNSDLPVKILVPKVTIHSLIFDFSAVSFIDLVGVRIMKMVVRQFERIGVKVYITAYDDHVVKKMESCGFFDDHVKKDILYLTVHDAVVYIHTQTMYKDIEDPIFEKISLMQESKEPIPLSDQEDDVEELEDQNQGHRGFSY</sequence>